<reference evidence="8 9" key="1">
    <citation type="submission" date="2024-06" db="EMBL/GenBank/DDBJ databases">
        <title>The Natural Products Discovery Center: Release of the First 8490 Sequenced Strains for Exploring Actinobacteria Biosynthetic Diversity.</title>
        <authorList>
            <person name="Kalkreuter E."/>
            <person name="Kautsar S.A."/>
            <person name="Yang D."/>
            <person name="Bader C.D."/>
            <person name="Teijaro C.N."/>
            <person name="Fluegel L."/>
            <person name="Davis C.M."/>
            <person name="Simpson J.R."/>
            <person name="Lauterbach L."/>
            <person name="Steele A.D."/>
            <person name="Gui C."/>
            <person name="Meng S."/>
            <person name="Li G."/>
            <person name="Viehrig K."/>
            <person name="Ye F."/>
            <person name="Su P."/>
            <person name="Kiefer A.F."/>
            <person name="Nichols A."/>
            <person name="Cepeda A.J."/>
            <person name="Yan W."/>
            <person name="Fan B."/>
            <person name="Jiang Y."/>
            <person name="Adhikari A."/>
            <person name="Zheng C.-J."/>
            <person name="Schuster L."/>
            <person name="Cowan T.M."/>
            <person name="Smanski M.J."/>
            <person name="Chevrette M.G."/>
            <person name="De Carvalho L.P.S."/>
            <person name="Shen B."/>
        </authorList>
    </citation>
    <scope>NUCLEOTIDE SEQUENCE [LARGE SCALE GENOMIC DNA]</scope>
    <source>
        <strain evidence="8 9">NPDC048946</strain>
    </source>
</reference>
<dbReference type="SUPFAM" id="SSF56112">
    <property type="entry name" value="Protein kinase-like (PK-like)"/>
    <property type="match status" value="1"/>
</dbReference>
<dbReference type="Gene3D" id="3.30.200.20">
    <property type="entry name" value="Phosphorylase Kinase, domain 1"/>
    <property type="match status" value="1"/>
</dbReference>
<keyword evidence="2 5" id="KW-0547">Nucleotide-binding</keyword>
<dbReference type="GO" id="GO:0004674">
    <property type="term" value="F:protein serine/threonine kinase activity"/>
    <property type="evidence" value="ECO:0007669"/>
    <property type="project" value="UniProtKB-EC"/>
</dbReference>
<keyword evidence="4 5" id="KW-0067">ATP-binding</keyword>
<evidence type="ECO:0000313" key="8">
    <source>
        <dbReference type="EMBL" id="MEU8137355.1"/>
    </source>
</evidence>
<evidence type="ECO:0000256" key="5">
    <source>
        <dbReference type="PROSITE-ProRule" id="PRU10141"/>
    </source>
</evidence>
<keyword evidence="3 8" id="KW-0418">Kinase</keyword>
<keyword evidence="1 8" id="KW-0808">Transferase</keyword>
<sequence>MTPGDTASAALSPLAPADPRRIGRYELLGKLGAGGMGRVYLGRSLYGHLVAIKVIRDDLADEQPFRARFRRELQVASSVIGPFTARIMDADVDDGQRLWIATEYVPGPSLREAVASFGPLPPDSLLSLWLALLGALETFHSAGVVHRDLKPSNVLLATHGPRVIDFGISTSDEASNLTHTGVIVGTPAYMAPEQALGSPMGPPADIFALGCVLVYAATGHSPFARSGGPAATLYGVVHTPPDLAGLSGRVADLVRRCLEKSPEYRPTIAQLLEDLTQEERQRAADLLARGAWLPDTVQRRALAQARAVDKWRGGEVPAAAPPAGDPSTPSPTYLPPPGLPPLGVTSLGVPSHAAASGPQGGDTTHTFVLHSPTASAPDDARLPAAAGQDSVPPPLTPPPGLAADWGGPPDDDHPLRTTTSPLDADPPPLPRIRRAPWWRRFR</sequence>
<dbReference type="InterPro" id="IPR017441">
    <property type="entry name" value="Protein_kinase_ATP_BS"/>
</dbReference>
<evidence type="ECO:0000256" key="1">
    <source>
        <dbReference type="ARBA" id="ARBA00022679"/>
    </source>
</evidence>
<dbReference type="PANTHER" id="PTHR43289">
    <property type="entry name" value="MITOGEN-ACTIVATED PROTEIN KINASE KINASE KINASE 20-RELATED"/>
    <property type="match status" value="1"/>
</dbReference>
<dbReference type="SMART" id="SM00220">
    <property type="entry name" value="S_TKc"/>
    <property type="match status" value="1"/>
</dbReference>
<dbReference type="Gene3D" id="1.10.510.10">
    <property type="entry name" value="Transferase(Phosphotransferase) domain 1"/>
    <property type="match status" value="1"/>
</dbReference>
<dbReference type="Pfam" id="PF00069">
    <property type="entry name" value="Pkinase"/>
    <property type="match status" value="1"/>
</dbReference>
<protein>
    <submittedName>
        <fullName evidence="8">Serine/threonine-protein kinase</fullName>
        <ecNumber evidence="8">2.7.11.1</ecNumber>
    </submittedName>
</protein>
<dbReference type="PROSITE" id="PS00108">
    <property type="entry name" value="PROTEIN_KINASE_ST"/>
    <property type="match status" value="1"/>
</dbReference>
<dbReference type="EC" id="2.7.11.1" evidence="8"/>
<feature type="compositionally biased region" description="Basic residues" evidence="6">
    <location>
        <begin position="431"/>
        <end position="442"/>
    </location>
</feature>
<feature type="binding site" evidence="5">
    <location>
        <position position="53"/>
    </location>
    <ligand>
        <name>ATP</name>
        <dbReference type="ChEBI" id="CHEBI:30616"/>
    </ligand>
</feature>
<dbReference type="InterPro" id="IPR011009">
    <property type="entry name" value="Kinase-like_dom_sf"/>
</dbReference>
<accession>A0ABV3DNM8</accession>
<dbReference type="PROSITE" id="PS00107">
    <property type="entry name" value="PROTEIN_KINASE_ATP"/>
    <property type="match status" value="1"/>
</dbReference>
<keyword evidence="9" id="KW-1185">Reference proteome</keyword>
<dbReference type="InterPro" id="IPR008271">
    <property type="entry name" value="Ser/Thr_kinase_AS"/>
</dbReference>
<feature type="compositionally biased region" description="Pro residues" evidence="6">
    <location>
        <begin position="391"/>
        <end position="400"/>
    </location>
</feature>
<organism evidence="8 9">
    <name type="scientific">Streptodolium elevatio</name>
    <dbReference type="NCBI Taxonomy" id="3157996"/>
    <lineage>
        <taxon>Bacteria</taxon>
        <taxon>Bacillati</taxon>
        <taxon>Actinomycetota</taxon>
        <taxon>Actinomycetes</taxon>
        <taxon>Kitasatosporales</taxon>
        <taxon>Streptomycetaceae</taxon>
        <taxon>Streptodolium</taxon>
    </lineage>
</organism>
<dbReference type="CDD" id="cd14014">
    <property type="entry name" value="STKc_PknB_like"/>
    <property type="match status" value="1"/>
</dbReference>
<proteinExistence type="predicted"/>
<evidence type="ECO:0000256" key="2">
    <source>
        <dbReference type="ARBA" id="ARBA00022741"/>
    </source>
</evidence>
<evidence type="ECO:0000256" key="3">
    <source>
        <dbReference type="ARBA" id="ARBA00022777"/>
    </source>
</evidence>
<name>A0ABV3DNM8_9ACTN</name>
<evidence type="ECO:0000256" key="6">
    <source>
        <dbReference type="SAM" id="MobiDB-lite"/>
    </source>
</evidence>
<dbReference type="RefSeq" id="WP_358359128.1">
    <property type="nucleotide sequence ID" value="NZ_JBEZFP010000086.1"/>
</dbReference>
<feature type="compositionally biased region" description="Pro residues" evidence="6">
    <location>
        <begin position="319"/>
        <end position="340"/>
    </location>
</feature>
<feature type="domain" description="Protein kinase" evidence="7">
    <location>
        <begin position="25"/>
        <end position="293"/>
    </location>
</feature>
<dbReference type="PROSITE" id="PS50011">
    <property type="entry name" value="PROTEIN_KINASE_DOM"/>
    <property type="match status" value="1"/>
</dbReference>
<gene>
    <name evidence="8" type="ORF">AB0C36_28060</name>
</gene>
<dbReference type="EMBL" id="JBEZFP010000086">
    <property type="protein sequence ID" value="MEU8137355.1"/>
    <property type="molecule type" value="Genomic_DNA"/>
</dbReference>
<dbReference type="Proteomes" id="UP001551482">
    <property type="component" value="Unassembled WGS sequence"/>
</dbReference>
<evidence type="ECO:0000259" key="7">
    <source>
        <dbReference type="PROSITE" id="PS50011"/>
    </source>
</evidence>
<dbReference type="PANTHER" id="PTHR43289:SF34">
    <property type="entry name" value="SERINE_THREONINE-PROTEIN KINASE YBDM-RELATED"/>
    <property type="match status" value="1"/>
</dbReference>
<dbReference type="InterPro" id="IPR000719">
    <property type="entry name" value="Prot_kinase_dom"/>
</dbReference>
<evidence type="ECO:0000313" key="9">
    <source>
        <dbReference type="Proteomes" id="UP001551482"/>
    </source>
</evidence>
<feature type="compositionally biased region" description="Low complexity" evidence="6">
    <location>
        <begin position="341"/>
        <end position="350"/>
    </location>
</feature>
<evidence type="ECO:0000256" key="4">
    <source>
        <dbReference type="ARBA" id="ARBA00022840"/>
    </source>
</evidence>
<comment type="caution">
    <text evidence="8">The sequence shown here is derived from an EMBL/GenBank/DDBJ whole genome shotgun (WGS) entry which is preliminary data.</text>
</comment>
<feature type="region of interest" description="Disordered" evidence="6">
    <location>
        <begin position="308"/>
        <end position="442"/>
    </location>
</feature>